<sequence>MKKEQILQIVFLCISIVLTCSVHAEIQESEKEAIQMIIDSAGIHFPPIEEICDLDIIICDDSHITALFLNETGLERLPPEIGQLTQITRLDLSENKLEELPETIGSLINLTELNLYMNRLTNLPDSFGQLVHLTYLNLGENQLVDSFPDLPQKRQLPGPIQEPPLPQLHQLTRLNTLIMDNNRLIHIPFNLSRMICLETLSL</sequence>
<keyword evidence="2" id="KW-0677">Repeat</keyword>
<dbReference type="InterPro" id="IPR001611">
    <property type="entry name" value="Leu-rich_rpt"/>
</dbReference>
<dbReference type="PROSITE" id="PS51450">
    <property type="entry name" value="LRR"/>
    <property type="match status" value="1"/>
</dbReference>
<evidence type="ECO:0000259" key="3">
    <source>
        <dbReference type="Pfam" id="PF23598"/>
    </source>
</evidence>
<evidence type="ECO:0000256" key="2">
    <source>
        <dbReference type="ARBA" id="ARBA00022737"/>
    </source>
</evidence>
<dbReference type="InterPro" id="IPR032675">
    <property type="entry name" value="LRR_dom_sf"/>
</dbReference>
<name>A0A1V1NYV3_9BACT</name>
<dbReference type="InterPro" id="IPR055414">
    <property type="entry name" value="LRR_R13L4/SHOC2-like"/>
</dbReference>
<accession>A0A1V1NYV3</accession>
<dbReference type="EMBL" id="ATBP01001234">
    <property type="protein sequence ID" value="ETR67743.1"/>
    <property type="molecule type" value="Genomic_DNA"/>
</dbReference>
<comment type="caution">
    <text evidence="4">The sequence shown here is derived from an EMBL/GenBank/DDBJ whole genome shotgun (WGS) entry which is preliminary data.</text>
</comment>
<dbReference type="Pfam" id="PF23598">
    <property type="entry name" value="LRR_14"/>
    <property type="match status" value="1"/>
</dbReference>
<feature type="non-terminal residue" evidence="4">
    <location>
        <position position="202"/>
    </location>
</feature>
<dbReference type="PANTHER" id="PTHR48051">
    <property type="match status" value="1"/>
</dbReference>
<dbReference type="SMART" id="SM00369">
    <property type="entry name" value="LRR_TYP"/>
    <property type="match status" value="4"/>
</dbReference>
<evidence type="ECO:0000313" key="5">
    <source>
        <dbReference type="Proteomes" id="UP000189670"/>
    </source>
</evidence>
<dbReference type="Gene3D" id="3.80.10.10">
    <property type="entry name" value="Ribonuclease Inhibitor"/>
    <property type="match status" value="1"/>
</dbReference>
<evidence type="ECO:0000313" key="4">
    <source>
        <dbReference type="EMBL" id="ETR67743.1"/>
    </source>
</evidence>
<dbReference type="InterPro" id="IPR003591">
    <property type="entry name" value="Leu-rich_rpt_typical-subtyp"/>
</dbReference>
<evidence type="ECO:0000256" key="1">
    <source>
        <dbReference type="ARBA" id="ARBA00022614"/>
    </source>
</evidence>
<protein>
    <recommendedName>
        <fullName evidence="3">Disease resistance R13L4/SHOC-2-like LRR domain-containing protein</fullName>
    </recommendedName>
</protein>
<dbReference type="AlphaFoldDB" id="A0A1V1NYV3"/>
<dbReference type="InterPro" id="IPR050216">
    <property type="entry name" value="LRR_domain-containing"/>
</dbReference>
<dbReference type="GO" id="GO:0005737">
    <property type="term" value="C:cytoplasm"/>
    <property type="evidence" value="ECO:0007669"/>
    <property type="project" value="TreeGrafter"/>
</dbReference>
<gene>
    <name evidence="4" type="ORF">OMM_11269</name>
</gene>
<dbReference type="PANTHER" id="PTHR48051:SF45">
    <property type="entry name" value="LEUCINE-RICH REPEAT PROTEIN SHOC-2-LIKE"/>
    <property type="match status" value="1"/>
</dbReference>
<dbReference type="SUPFAM" id="SSF52058">
    <property type="entry name" value="L domain-like"/>
    <property type="match status" value="1"/>
</dbReference>
<dbReference type="SMART" id="SM00364">
    <property type="entry name" value="LRR_BAC"/>
    <property type="match status" value="3"/>
</dbReference>
<proteinExistence type="predicted"/>
<organism evidence="4 5">
    <name type="scientific">Candidatus Magnetoglobus multicellularis str. Araruama</name>
    <dbReference type="NCBI Taxonomy" id="890399"/>
    <lineage>
        <taxon>Bacteria</taxon>
        <taxon>Pseudomonadati</taxon>
        <taxon>Thermodesulfobacteriota</taxon>
        <taxon>Desulfobacteria</taxon>
        <taxon>Desulfobacterales</taxon>
        <taxon>Desulfobacteraceae</taxon>
        <taxon>Candidatus Magnetoglobus</taxon>
    </lineage>
</organism>
<dbReference type="Proteomes" id="UP000189670">
    <property type="component" value="Unassembled WGS sequence"/>
</dbReference>
<reference evidence="5" key="1">
    <citation type="submission" date="2012-11" db="EMBL/GenBank/DDBJ databases">
        <authorList>
            <person name="Lucero-Rivera Y.E."/>
            <person name="Tovar-Ramirez D."/>
        </authorList>
    </citation>
    <scope>NUCLEOTIDE SEQUENCE [LARGE SCALE GENOMIC DNA]</scope>
    <source>
        <strain evidence="5">Araruama</strain>
    </source>
</reference>
<keyword evidence="1" id="KW-0433">Leucine-rich repeat</keyword>
<feature type="domain" description="Disease resistance R13L4/SHOC-2-like LRR" evidence="3">
    <location>
        <begin position="63"/>
        <end position="140"/>
    </location>
</feature>